<comment type="caution">
    <text evidence="5">The sequence shown here is derived from an EMBL/GenBank/DDBJ whole genome shotgun (WGS) entry which is preliminary data.</text>
</comment>
<evidence type="ECO:0000313" key="6">
    <source>
        <dbReference type="Proteomes" id="UP000603865"/>
    </source>
</evidence>
<dbReference type="GO" id="GO:0015188">
    <property type="term" value="F:L-isoleucine transmembrane transporter activity"/>
    <property type="evidence" value="ECO:0007669"/>
    <property type="project" value="TreeGrafter"/>
</dbReference>
<reference evidence="5" key="2">
    <citation type="submission" date="2020-09" db="EMBL/GenBank/DDBJ databases">
        <authorList>
            <person name="Sun Q."/>
            <person name="Ohkuma M."/>
        </authorList>
    </citation>
    <scope>NUCLEOTIDE SEQUENCE</scope>
    <source>
        <strain evidence="5">JCM 31311</strain>
    </source>
</reference>
<dbReference type="InterPro" id="IPR003439">
    <property type="entry name" value="ABC_transporter-like_ATP-bd"/>
</dbReference>
<dbReference type="GO" id="GO:1903806">
    <property type="term" value="P:L-isoleucine import across plasma membrane"/>
    <property type="evidence" value="ECO:0007669"/>
    <property type="project" value="TreeGrafter"/>
</dbReference>
<dbReference type="CDD" id="cd03219">
    <property type="entry name" value="ABC_Mj1267_LivG_branched"/>
    <property type="match status" value="1"/>
</dbReference>
<protein>
    <submittedName>
        <fullName evidence="5">ABC transporter ATP-binding protein</fullName>
    </submittedName>
</protein>
<dbReference type="GO" id="GO:1903805">
    <property type="term" value="P:L-valine import across plasma membrane"/>
    <property type="evidence" value="ECO:0007669"/>
    <property type="project" value="TreeGrafter"/>
</dbReference>
<dbReference type="GO" id="GO:0005524">
    <property type="term" value="F:ATP binding"/>
    <property type="evidence" value="ECO:0007669"/>
    <property type="project" value="UniProtKB-KW"/>
</dbReference>
<dbReference type="EMBL" id="BMQL01000003">
    <property type="protein sequence ID" value="GGQ99022.1"/>
    <property type="molecule type" value="Genomic_DNA"/>
</dbReference>
<name>A0A918F1D4_9DEIO</name>
<proteinExistence type="predicted"/>
<sequence>MSAPTQKITSQKSPISRASATSDSVLSVSGLTKTFGGLLAVNSVNLEVPRASIVSVIGPNGAGKTTFFNMITGIYEPDAGSILLDGVDLVGLRPDQVTSAGIARTFQNIRLFASMTAEENILVGRHPRLKANYVDALFRTKRFHEDEASAREAAAVLLDFVGLKRASQELSTSLPYGDQRRLEIARALATNPKVILLDEPAAGMNPRETETLKALIRAIRDELGVTVVLIEHDMRLVMTLSEHITVLNYGAKLAEGLPHEIRNNPEVMEAYLGRGAAAGEYGKEGANG</sequence>
<dbReference type="Proteomes" id="UP000603865">
    <property type="component" value="Unassembled WGS sequence"/>
</dbReference>
<dbReference type="GO" id="GO:0015192">
    <property type="term" value="F:L-phenylalanine transmembrane transporter activity"/>
    <property type="evidence" value="ECO:0007669"/>
    <property type="project" value="TreeGrafter"/>
</dbReference>
<dbReference type="AlphaFoldDB" id="A0A918F1D4"/>
<dbReference type="GO" id="GO:0016887">
    <property type="term" value="F:ATP hydrolysis activity"/>
    <property type="evidence" value="ECO:0007669"/>
    <property type="project" value="InterPro"/>
</dbReference>
<reference evidence="5" key="1">
    <citation type="journal article" date="2014" name="Int. J. Syst. Evol. Microbiol.">
        <title>Complete genome sequence of Corynebacterium casei LMG S-19264T (=DSM 44701T), isolated from a smear-ripened cheese.</title>
        <authorList>
            <consortium name="US DOE Joint Genome Institute (JGI-PGF)"/>
            <person name="Walter F."/>
            <person name="Albersmeier A."/>
            <person name="Kalinowski J."/>
            <person name="Ruckert C."/>
        </authorList>
    </citation>
    <scope>NUCLEOTIDE SEQUENCE</scope>
    <source>
        <strain evidence="5">JCM 31311</strain>
    </source>
</reference>
<keyword evidence="2" id="KW-0547">Nucleotide-binding</keyword>
<dbReference type="InterPro" id="IPR051120">
    <property type="entry name" value="ABC_AA/LPS_Transport"/>
</dbReference>
<evidence type="ECO:0000256" key="2">
    <source>
        <dbReference type="ARBA" id="ARBA00022741"/>
    </source>
</evidence>
<dbReference type="InterPro" id="IPR027417">
    <property type="entry name" value="P-loop_NTPase"/>
</dbReference>
<dbReference type="PANTHER" id="PTHR45772">
    <property type="entry name" value="CONSERVED COMPONENT OF ABC TRANSPORTER FOR NATURAL AMINO ACIDS-RELATED"/>
    <property type="match status" value="1"/>
</dbReference>
<dbReference type="InterPro" id="IPR003593">
    <property type="entry name" value="AAA+_ATPase"/>
</dbReference>
<dbReference type="InterPro" id="IPR032823">
    <property type="entry name" value="BCA_ABC_TP_C"/>
</dbReference>
<organism evidence="5 6">
    <name type="scientific">Deinococcus ruber</name>
    <dbReference type="NCBI Taxonomy" id="1848197"/>
    <lineage>
        <taxon>Bacteria</taxon>
        <taxon>Thermotogati</taxon>
        <taxon>Deinococcota</taxon>
        <taxon>Deinococci</taxon>
        <taxon>Deinococcales</taxon>
        <taxon>Deinococcaceae</taxon>
        <taxon>Deinococcus</taxon>
    </lineage>
</organism>
<dbReference type="Gene3D" id="3.40.50.300">
    <property type="entry name" value="P-loop containing nucleotide triphosphate hydrolases"/>
    <property type="match status" value="1"/>
</dbReference>
<dbReference type="PROSITE" id="PS50893">
    <property type="entry name" value="ABC_TRANSPORTER_2"/>
    <property type="match status" value="1"/>
</dbReference>
<evidence type="ECO:0000256" key="3">
    <source>
        <dbReference type="ARBA" id="ARBA00022840"/>
    </source>
</evidence>
<dbReference type="SUPFAM" id="SSF52540">
    <property type="entry name" value="P-loop containing nucleoside triphosphate hydrolases"/>
    <property type="match status" value="1"/>
</dbReference>
<dbReference type="SMART" id="SM00382">
    <property type="entry name" value="AAA"/>
    <property type="match status" value="1"/>
</dbReference>
<feature type="domain" description="ABC transporter" evidence="4">
    <location>
        <begin position="26"/>
        <end position="274"/>
    </location>
</feature>
<evidence type="ECO:0000259" key="4">
    <source>
        <dbReference type="PROSITE" id="PS50893"/>
    </source>
</evidence>
<dbReference type="GO" id="GO:0042941">
    <property type="term" value="P:D-alanine transmembrane transport"/>
    <property type="evidence" value="ECO:0007669"/>
    <property type="project" value="TreeGrafter"/>
</dbReference>
<dbReference type="Pfam" id="PF00005">
    <property type="entry name" value="ABC_tran"/>
    <property type="match status" value="1"/>
</dbReference>
<dbReference type="GO" id="GO:0005304">
    <property type="term" value="F:L-valine transmembrane transporter activity"/>
    <property type="evidence" value="ECO:0007669"/>
    <property type="project" value="TreeGrafter"/>
</dbReference>
<dbReference type="Pfam" id="PF12399">
    <property type="entry name" value="BCA_ABC_TP_C"/>
    <property type="match status" value="1"/>
</dbReference>
<keyword evidence="1" id="KW-0813">Transport</keyword>
<dbReference type="RefSeq" id="WP_189088352.1">
    <property type="nucleotide sequence ID" value="NZ_BMQL01000003.1"/>
</dbReference>
<accession>A0A918F1D4</accession>
<keyword evidence="3 5" id="KW-0067">ATP-binding</keyword>
<evidence type="ECO:0000256" key="1">
    <source>
        <dbReference type="ARBA" id="ARBA00022448"/>
    </source>
</evidence>
<evidence type="ECO:0000313" key="5">
    <source>
        <dbReference type="EMBL" id="GGQ99022.1"/>
    </source>
</evidence>
<keyword evidence="6" id="KW-1185">Reference proteome</keyword>
<dbReference type="PANTHER" id="PTHR45772:SF7">
    <property type="entry name" value="AMINO ACID ABC TRANSPORTER ATP-BINDING PROTEIN"/>
    <property type="match status" value="1"/>
</dbReference>
<dbReference type="FunFam" id="3.40.50.300:FF:000421">
    <property type="entry name" value="Branched-chain amino acid ABC transporter ATP-binding protein"/>
    <property type="match status" value="1"/>
</dbReference>
<dbReference type="GO" id="GO:0015808">
    <property type="term" value="P:L-alanine transport"/>
    <property type="evidence" value="ECO:0007669"/>
    <property type="project" value="TreeGrafter"/>
</dbReference>
<gene>
    <name evidence="5" type="ORF">GCM10008957_09440</name>
</gene>
<dbReference type="GO" id="GO:0005886">
    <property type="term" value="C:plasma membrane"/>
    <property type="evidence" value="ECO:0007669"/>
    <property type="project" value="TreeGrafter"/>
</dbReference>